<dbReference type="RefSeq" id="WP_244528721.1">
    <property type="nucleotide sequence ID" value="NZ_FOPM01000012.1"/>
</dbReference>
<keyword evidence="2" id="KW-1185">Reference proteome</keyword>
<organism evidence="1 2">
    <name type="scientific">Methylobacterium gossipiicola</name>
    <dbReference type="NCBI Taxonomy" id="582675"/>
    <lineage>
        <taxon>Bacteria</taxon>
        <taxon>Pseudomonadati</taxon>
        <taxon>Pseudomonadota</taxon>
        <taxon>Alphaproteobacteria</taxon>
        <taxon>Hyphomicrobiales</taxon>
        <taxon>Methylobacteriaceae</taxon>
        <taxon>Methylobacterium</taxon>
    </lineage>
</organism>
<proteinExistence type="predicted"/>
<dbReference type="Proteomes" id="UP000199229">
    <property type="component" value="Unassembled WGS sequence"/>
</dbReference>
<protein>
    <submittedName>
        <fullName evidence="1">Uncharacterized protein</fullName>
    </submittedName>
</protein>
<reference evidence="2" key="1">
    <citation type="submission" date="2016-10" db="EMBL/GenBank/DDBJ databases">
        <authorList>
            <person name="Varghese N."/>
            <person name="Submissions S."/>
        </authorList>
    </citation>
    <scope>NUCLEOTIDE SEQUENCE [LARGE SCALE GENOMIC DNA]</scope>
    <source>
        <strain evidence="2">Gh-105</strain>
    </source>
</reference>
<gene>
    <name evidence="1" type="ORF">SAMN05192565_11228</name>
</gene>
<evidence type="ECO:0000313" key="1">
    <source>
        <dbReference type="EMBL" id="SFG81146.1"/>
    </source>
</evidence>
<dbReference type="STRING" id="582675.SAMN05192565_11228"/>
<evidence type="ECO:0000313" key="2">
    <source>
        <dbReference type="Proteomes" id="UP000199229"/>
    </source>
</evidence>
<name>A0A1I2V1R8_9HYPH</name>
<dbReference type="AlphaFoldDB" id="A0A1I2V1R8"/>
<sequence length="97" mass="10758">MAMDKVVLAEAARLLLGPEWKRPLAKLLGPHHPAGPRDSLDPRLAFRWASGERPVPDWVPGVLADMLIHRAELLVHQSEQALALSARLMKEERDALG</sequence>
<accession>A0A1I2V1R8</accession>
<dbReference type="EMBL" id="FOPM01000012">
    <property type="protein sequence ID" value="SFG81146.1"/>
    <property type="molecule type" value="Genomic_DNA"/>
</dbReference>